<gene>
    <name evidence="1" type="ORF">NCTC8081_03207</name>
</gene>
<name>A0A2X3IQL4_CLOPF</name>
<evidence type="ECO:0000313" key="2">
    <source>
        <dbReference type="Proteomes" id="UP000250234"/>
    </source>
</evidence>
<reference evidence="1 2" key="1">
    <citation type="submission" date="2018-06" db="EMBL/GenBank/DDBJ databases">
        <authorList>
            <consortium name="Pathogen Informatics"/>
            <person name="Doyle S."/>
        </authorList>
    </citation>
    <scope>NUCLEOTIDE SEQUENCE [LARGE SCALE GENOMIC DNA]</scope>
    <source>
        <strain evidence="1 2">NCTC8081</strain>
    </source>
</reference>
<sequence>MKDMSLVMKEAHRLTKKIKKEFPNVDYKFQLGICMSYLLNGKGENEMVELQGSEKQVKWAIDIRENTIKNIERALERLEEIQRGRVAKGRKRGKLYDKRISKLKEVIEEVKNESSAKIFIEEYRSKKVDDFLNIETN</sequence>
<dbReference type="AlphaFoldDB" id="A0A2X3IQL4"/>
<dbReference type="RefSeq" id="WP_111946589.1">
    <property type="nucleotide sequence ID" value="NZ_CATNYA010000031.1"/>
</dbReference>
<dbReference type="EMBL" id="UAWO01000006">
    <property type="protein sequence ID" value="SQC85414.1"/>
    <property type="molecule type" value="Genomic_DNA"/>
</dbReference>
<dbReference type="Proteomes" id="UP000250234">
    <property type="component" value="Unassembled WGS sequence"/>
</dbReference>
<accession>A0A2X3IQL4</accession>
<organism evidence="1 2">
    <name type="scientific">Clostridium perfringens</name>
    <dbReference type="NCBI Taxonomy" id="1502"/>
    <lineage>
        <taxon>Bacteria</taxon>
        <taxon>Bacillati</taxon>
        <taxon>Bacillota</taxon>
        <taxon>Clostridia</taxon>
        <taxon>Eubacteriales</taxon>
        <taxon>Clostridiaceae</taxon>
        <taxon>Clostridium</taxon>
    </lineage>
</organism>
<proteinExistence type="predicted"/>
<evidence type="ECO:0000313" key="1">
    <source>
        <dbReference type="EMBL" id="SQC85414.1"/>
    </source>
</evidence>
<protein>
    <submittedName>
        <fullName evidence="1">Uncharacterized protein</fullName>
    </submittedName>
</protein>